<dbReference type="PIRSF" id="PIRSF002070">
    <property type="entry name" value="SSB"/>
    <property type="match status" value="1"/>
</dbReference>
<evidence type="ECO:0000256" key="1">
    <source>
        <dbReference type="ARBA" id="ARBA00023125"/>
    </source>
</evidence>
<accession>A0A449BEE0</accession>
<name>A0A449BEE0_HAPAX</name>
<dbReference type="GO" id="GO:0006260">
    <property type="term" value="P:DNA replication"/>
    <property type="evidence" value="ECO:0007669"/>
    <property type="project" value="InterPro"/>
</dbReference>
<dbReference type="Pfam" id="PF00436">
    <property type="entry name" value="SSB"/>
    <property type="match status" value="1"/>
</dbReference>
<sequence>MLNQLVLIGRITHEPEAVILEDGKKVLRFQLAVQRGFKNYDGEYDTDFIQVTAWEGLATIVESFVKKGVMLAVKARIQTWQYQVTDDKKISMLEVIAEKITYLSTSKAKLEEEIKWFLFFNMIFCYNKSSILRRWLVWR</sequence>
<organism evidence="4 5">
    <name type="scientific">Haploplasma axanthum</name>
    <name type="common">Acholeplasma axanthum</name>
    <dbReference type="NCBI Taxonomy" id="29552"/>
    <lineage>
        <taxon>Bacteria</taxon>
        <taxon>Bacillati</taxon>
        <taxon>Mycoplasmatota</taxon>
        <taxon>Mollicutes</taxon>
        <taxon>Acholeplasmatales</taxon>
        <taxon>Acholeplasmataceae</taxon>
        <taxon>Haploplasma</taxon>
    </lineage>
</organism>
<dbReference type="Gene3D" id="2.40.50.140">
    <property type="entry name" value="Nucleic acid-binding proteins"/>
    <property type="match status" value="1"/>
</dbReference>
<protein>
    <recommendedName>
        <fullName evidence="2 3">Single-stranded DNA-binding protein</fullName>
    </recommendedName>
</protein>
<reference evidence="4 5" key="1">
    <citation type="submission" date="2019-01" db="EMBL/GenBank/DDBJ databases">
        <authorList>
            <consortium name="Pathogen Informatics"/>
        </authorList>
    </citation>
    <scope>NUCLEOTIDE SEQUENCE [LARGE SCALE GENOMIC DNA]</scope>
    <source>
        <strain evidence="4 5">NCTC10138</strain>
    </source>
</reference>
<dbReference type="NCBIfam" id="TIGR00621">
    <property type="entry name" value="ssb"/>
    <property type="match status" value="1"/>
</dbReference>
<dbReference type="Proteomes" id="UP000289841">
    <property type="component" value="Chromosome"/>
</dbReference>
<keyword evidence="5" id="KW-1185">Reference proteome</keyword>
<evidence type="ECO:0000313" key="5">
    <source>
        <dbReference type="Proteomes" id="UP000289841"/>
    </source>
</evidence>
<dbReference type="KEGG" id="aaxa:NCTC10138_01205"/>
<dbReference type="SUPFAM" id="SSF50249">
    <property type="entry name" value="Nucleic acid-binding proteins"/>
    <property type="match status" value="1"/>
</dbReference>
<dbReference type="PANTHER" id="PTHR10302:SF27">
    <property type="entry name" value="SINGLE-STRANDED DNA-BINDING PROTEIN"/>
    <property type="match status" value="1"/>
</dbReference>
<keyword evidence="1 2" id="KW-0238">DNA-binding</keyword>
<dbReference type="InterPro" id="IPR012340">
    <property type="entry name" value="NA-bd_OB-fold"/>
</dbReference>
<evidence type="ECO:0000313" key="4">
    <source>
        <dbReference type="EMBL" id="VEU80819.1"/>
    </source>
</evidence>
<dbReference type="AlphaFoldDB" id="A0A449BEE0"/>
<dbReference type="InterPro" id="IPR000424">
    <property type="entry name" value="Primosome_PriB/ssb"/>
</dbReference>
<gene>
    <name evidence="4" type="primary">ssb_2</name>
    <name evidence="4" type="ORF">NCTC10138_01205</name>
</gene>
<evidence type="ECO:0000256" key="3">
    <source>
        <dbReference type="RuleBase" id="RU000524"/>
    </source>
</evidence>
<dbReference type="CDD" id="cd04496">
    <property type="entry name" value="SSB_OBF"/>
    <property type="match status" value="1"/>
</dbReference>
<dbReference type="InterPro" id="IPR011344">
    <property type="entry name" value="ssDNA-bd"/>
</dbReference>
<dbReference type="OrthoDB" id="9809878at2"/>
<proteinExistence type="predicted"/>
<dbReference type="PANTHER" id="PTHR10302">
    <property type="entry name" value="SINGLE-STRANDED DNA-BINDING PROTEIN"/>
    <property type="match status" value="1"/>
</dbReference>
<dbReference type="GO" id="GO:0009295">
    <property type="term" value="C:nucleoid"/>
    <property type="evidence" value="ECO:0007669"/>
    <property type="project" value="TreeGrafter"/>
</dbReference>
<dbReference type="STRING" id="1278311.GCA_000428705_00199"/>
<dbReference type="GO" id="GO:0003697">
    <property type="term" value="F:single-stranded DNA binding"/>
    <property type="evidence" value="ECO:0007669"/>
    <property type="project" value="InterPro"/>
</dbReference>
<dbReference type="EMBL" id="LR215048">
    <property type="protein sequence ID" value="VEU80819.1"/>
    <property type="molecule type" value="Genomic_DNA"/>
</dbReference>
<dbReference type="PROSITE" id="PS50935">
    <property type="entry name" value="SSB"/>
    <property type="match status" value="1"/>
</dbReference>
<evidence type="ECO:0000256" key="2">
    <source>
        <dbReference type="PIRNR" id="PIRNR002070"/>
    </source>
</evidence>